<name>A0A8B9QML0_APTOW</name>
<feature type="repeat" description="ANK" evidence="3">
    <location>
        <begin position="46"/>
        <end position="78"/>
    </location>
</feature>
<dbReference type="PROSITE" id="PS50297">
    <property type="entry name" value="ANK_REP_REGION"/>
    <property type="match status" value="1"/>
</dbReference>
<proteinExistence type="predicted"/>
<keyword evidence="2 3" id="KW-0040">ANK repeat</keyword>
<dbReference type="Gene3D" id="1.25.40.20">
    <property type="entry name" value="Ankyrin repeat-containing domain"/>
    <property type="match status" value="1"/>
</dbReference>
<feature type="region of interest" description="Disordered" evidence="5">
    <location>
        <begin position="1"/>
        <end position="33"/>
    </location>
</feature>
<reference evidence="6" key="1">
    <citation type="submission" date="2025-08" db="UniProtKB">
        <authorList>
            <consortium name="Ensembl"/>
        </authorList>
    </citation>
    <scope>IDENTIFICATION</scope>
</reference>
<keyword evidence="7" id="KW-1185">Reference proteome</keyword>
<dbReference type="Ensembl" id="ENSAOWT00000031251.1">
    <property type="protein sequence ID" value="ENSAOWP00000027575.1"/>
    <property type="gene ID" value="ENSAOWG00000018584.1"/>
</dbReference>
<reference evidence="6" key="2">
    <citation type="submission" date="2025-09" db="UniProtKB">
        <authorList>
            <consortium name="Ensembl"/>
        </authorList>
    </citation>
    <scope>IDENTIFICATION</scope>
</reference>
<keyword evidence="1" id="KW-0677">Repeat</keyword>
<evidence type="ECO:0000313" key="7">
    <source>
        <dbReference type="Proteomes" id="UP000694424"/>
    </source>
</evidence>
<dbReference type="Pfam" id="PF12796">
    <property type="entry name" value="Ank_2"/>
    <property type="match status" value="1"/>
</dbReference>
<sequence length="664" mass="73125">MPPRCHHRPSSVPAERCRVRKSGPKGSAWKDGPLGPVSLCHRVTVPGRTALILACENGSVEAAELLLSHGAAVTPRDRDGRDARHYARQGTASCRIPLHPAASHRVLLHPAASRCIPPHPTASPACDSEEEEEEKEEEEEEEGCSVEEWRCRCEAERAKALQLERQLATKTRECERLSAGIREQARELEQLLPGAGSTEPSAEPSRDVPEGECCLSLLAEHVRELRRRKEEEEERGRLRELEGLPENAPGALAASEQELRALLAPFLAWLWDACTGLREEKLSAFARSAALRKEVEEALRSKLHYEVVPADAVRKSLAAWEKLALGLERALSRADESGAELLRRSRPLLEILGAPRSQQAPEQPLPAPEPSQGNSTNPGWSGAGAPESDAEERSGELEKEVLELKESNGKLLGELARLGRERERLQEELRGLRERDAGTVAAEAPGRLRRRLAEQRRELTALRDDLSARAREEAGSQRSSACILQELHRKLDGLVRKQHEALQLVSQMEGEDEDAGGGDAVAGLQRELEAAGAEAAHWAEAAAAERRAKEELEARAARREREARELRAAAQELERSVEKLSAKAGELARTCQDKEGKIKQLLAETEKLSAEVLAVRSESARLQLRLERKNHRDVVAVYRTHLLNAAQVGAAHAVLLQILHTAEA</sequence>
<dbReference type="Proteomes" id="UP000694424">
    <property type="component" value="Unplaced"/>
</dbReference>
<evidence type="ECO:0008006" key="8">
    <source>
        <dbReference type="Google" id="ProtNLM"/>
    </source>
</evidence>
<evidence type="ECO:0000256" key="2">
    <source>
        <dbReference type="ARBA" id="ARBA00023043"/>
    </source>
</evidence>
<evidence type="ECO:0000313" key="6">
    <source>
        <dbReference type="Ensembl" id="ENSAOWP00000027575.1"/>
    </source>
</evidence>
<feature type="coiled-coil region" evidence="4">
    <location>
        <begin position="542"/>
        <end position="618"/>
    </location>
</feature>
<dbReference type="PROSITE" id="PS50088">
    <property type="entry name" value="ANK_REPEAT"/>
    <property type="match status" value="1"/>
</dbReference>
<evidence type="ECO:0000256" key="5">
    <source>
        <dbReference type="SAM" id="MobiDB-lite"/>
    </source>
</evidence>
<feature type="coiled-coil region" evidence="4">
    <location>
        <begin position="146"/>
        <end position="173"/>
    </location>
</feature>
<organism evidence="6 7">
    <name type="scientific">Apteryx owenii</name>
    <name type="common">Little spotted kiwi</name>
    <dbReference type="NCBI Taxonomy" id="8824"/>
    <lineage>
        <taxon>Eukaryota</taxon>
        <taxon>Metazoa</taxon>
        <taxon>Chordata</taxon>
        <taxon>Craniata</taxon>
        <taxon>Vertebrata</taxon>
        <taxon>Euteleostomi</taxon>
        <taxon>Archelosauria</taxon>
        <taxon>Archosauria</taxon>
        <taxon>Dinosauria</taxon>
        <taxon>Saurischia</taxon>
        <taxon>Theropoda</taxon>
        <taxon>Coelurosauria</taxon>
        <taxon>Aves</taxon>
        <taxon>Palaeognathae</taxon>
        <taxon>Apterygiformes</taxon>
        <taxon>Apterygidae</taxon>
        <taxon>Apteryx</taxon>
    </lineage>
</organism>
<accession>A0A8B9QML0</accession>
<evidence type="ECO:0000256" key="4">
    <source>
        <dbReference type="SAM" id="Coils"/>
    </source>
</evidence>
<dbReference type="SUPFAM" id="SSF48403">
    <property type="entry name" value="Ankyrin repeat"/>
    <property type="match status" value="1"/>
</dbReference>
<keyword evidence="4" id="KW-0175">Coiled coil</keyword>
<protein>
    <recommendedName>
        <fullName evidence="8">Ankyrin repeat domain-containing protein 35</fullName>
    </recommendedName>
</protein>
<feature type="region of interest" description="Disordered" evidence="5">
    <location>
        <begin position="114"/>
        <end position="141"/>
    </location>
</feature>
<dbReference type="PANTHER" id="PTHR24173">
    <property type="entry name" value="ANKYRIN REPEAT CONTAINING"/>
    <property type="match status" value="1"/>
</dbReference>
<feature type="region of interest" description="Disordered" evidence="5">
    <location>
        <begin position="356"/>
        <end position="398"/>
    </location>
</feature>
<dbReference type="PANTHER" id="PTHR24173:SF16">
    <property type="entry name" value="ANKYRIN REPEAT DOMAIN-CONTAINING PROTEIN 24"/>
    <property type="match status" value="1"/>
</dbReference>
<evidence type="ECO:0000256" key="1">
    <source>
        <dbReference type="ARBA" id="ARBA00022737"/>
    </source>
</evidence>
<dbReference type="AlphaFoldDB" id="A0A8B9QML0"/>
<dbReference type="InterPro" id="IPR002110">
    <property type="entry name" value="Ankyrin_rpt"/>
</dbReference>
<evidence type="ECO:0000256" key="3">
    <source>
        <dbReference type="PROSITE-ProRule" id="PRU00023"/>
    </source>
</evidence>
<feature type="compositionally biased region" description="Acidic residues" evidence="5">
    <location>
        <begin position="127"/>
        <end position="141"/>
    </location>
</feature>
<dbReference type="InterPro" id="IPR036770">
    <property type="entry name" value="Ankyrin_rpt-contain_sf"/>
</dbReference>